<proteinExistence type="predicted"/>
<keyword evidence="2" id="KW-0012">Acyltransferase</keyword>
<evidence type="ECO:0000259" key="3">
    <source>
        <dbReference type="PROSITE" id="PS51186"/>
    </source>
</evidence>
<organism evidence="4 5">
    <name type="scientific">Caenibius tardaugens NBRC 16725</name>
    <dbReference type="NCBI Taxonomy" id="1219035"/>
    <lineage>
        <taxon>Bacteria</taxon>
        <taxon>Pseudomonadati</taxon>
        <taxon>Pseudomonadota</taxon>
        <taxon>Alphaproteobacteria</taxon>
        <taxon>Sphingomonadales</taxon>
        <taxon>Erythrobacteraceae</taxon>
        <taxon>Caenibius</taxon>
    </lineage>
</organism>
<dbReference type="AlphaFoldDB" id="U3A1T9"/>
<dbReference type="EMBL" id="BASZ01000004">
    <property type="protein sequence ID" value="GAD48718.1"/>
    <property type="molecule type" value="Genomic_DNA"/>
</dbReference>
<dbReference type="PANTHER" id="PTHR43877">
    <property type="entry name" value="AMINOALKYLPHOSPHONATE N-ACETYLTRANSFERASE-RELATED-RELATED"/>
    <property type="match status" value="1"/>
</dbReference>
<dbReference type="InterPro" id="IPR050832">
    <property type="entry name" value="Bact_Acetyltransf"/>
</dbReference>
<name>U3A1T9_9SPHN</name>
<feature type="domain" description="N-acetyltransferase" evidence="3">
    <location>
        <begin position="11"/>
        <end position="178"/>
    </location>
</feature>
<reference evidence="4 5" key="1">
    <citation type="submission" date="2013-09" db="EMBL/GenBank/DDBJ databases">
        <title>Whole genome shotgun sequence of Novosphingobium tardaugens NBRC 16725.</title>
        <authorList>
            <person name="Isaki S."/>
            <person name="Hosoyama A."/>
            <person name="Tsuchikane K."/>
            <person name="Katsumata H."/>
            <person name="Ando Y."/>
            <person name="Yamazaki S."/>
            <person name="Fujita N."/>
        </authorList>
    </citation>
    <scope>NUCLEOTIDE SEQUENCE [LARGE SCALE GENOMIC DNA]</scope>
    <source>
        <strain evidence="4 5">NBRC 16725</strain>
    </source>
</reference>
<dbReference type="GO" id="GO:0016747">
    <property type="term" value="F:acyltransferase activity, transferring groups other than amino-acyl groups"/>
    <property type="evidence" value="ECO:0007669"/>
    <property type="project" value="InterPro"/>
</dbReference>
<dbReference type="SUPFAM" id="SSF55729">
    <property type="entry name" value="Acyl-CoA N-acyltransferases (Nat)"/>
    <property type="match status" value="1"/>
</dbReference>
<dbReference type="PROSITE" id="PS51186">
    <property type="entry name" value="GNAT"/>
    <property type="match status" value="1"/>
</dbReference>
<dbReference type="PANTHER" id="PTHR43877:SF1">
    <property type="entry name" value="ACETYLTRANSFERASE"/>
    <property type="match status" value="1"/>
</dbReference>
<evidence type="ECO:0000256" key="1">
    <source>
        <dbReference type="ARBA" id="ARBA00022679"/>
    </source>
</evidence>
<evidence type="ECO:0000313" key="5">
    <source>
        <dbReference type="Proteomes" id="UP000016568"/>
    </source>
</evidence>
<evidence type="ECO:0000256" key="2">
    <source>
        <dbReference type="ARBA" id="ARBA00023315"/>
    </source>
</evidence>
<keyword evidence="1 4" id="KW-0808">Transferase</keyword>
<dbReference type="InterPro" id="IPR016181">
    <property type="entry name" value="Acyl_CoA_acyltransferase"/>
</dbReference>
<protein>
    <submittedName>
        <fullName evidence="4">Putative acetyltransferase</fullName>
    </submittedName>
</protein>
<dbReference type="Proteomes" id="UP000016568">
    <property type="component" value="Unassembled WGS sequence"/>
</dbReference>
<keyword evidence="5" id="KW-1185">Reference proteome</keyword>
<evidence type="ECO:0000313" key="4">
    <source>
        <dbReference type="EMBL" id="GAD48718.1"/>
    </source>
</evidence>
<dbReference type="InterPro" id="IPR000182">
    <property type="entry name" value="GNAT_dom"/>
</dbReference>
<comment type="caution">
    <text evidence="4">The sequence shown here is derived from an EMBL/GenBank/DDBJ whole genome shotgun (WGS) entry which is preliminary data.</text>
</comment>
<dbReference type="RefSeq" id="WP_021689625.1">
    <property type="nucleotide sequence ID" value="NZ_BASZ01000004.1"/>
</dbReference>
<dbReference type="eggNOG" id="COG0456">
    <property type="taxonomic scope" value="Bacteria"/>
</dbReference>
<accession>U3A1T9</accession>
<gene>
    <name evidence="4" type="ORF">NT2_04_01290</name>
</gene>
<dbReference type="Gene3D" id="3.40.630.30">
    <property type="match status" value="1"/>
</dbReference>
<dbReference type="Pfam" id="PF00583">
    <property type="entry name" value="Acetyltransf_1"/>
    <property type="match status" value="1"/>
</dbReference>
<sequence length="183" mass="19749">MRQPIASPPPWRIRPAGPDDVDALALIGAATFLESFAGNLDGAALLVHCRNQHAAAAYAAYLAKGAQAWLVEVEPGHAPVGYALLTSPELDAARDGDIELKRIYLLSRFHGMGMAQALMDTVQQAAAHDHIRLLLGVKDDNHRALSFYRRQGFARIGDRQFNVGGLIYQDLVLACPLTLPAAS</sequence>